<reference evidence="2 3" key="1">
    <citation type="submission" date="2022-06" db="EMBL/GenBank/DDBJ databases">
        <title>New Species of the Genus Actinoplanes, ActinopZanes ferrugineus.</title>
        <authorList>
            <person name="Ding P."/>
        </authorList>
    </citation>
    <scope>NUCLEOTIDE SEQUENCE [LARGE SCALE GENOMIC DNA]</scope>
    <source>
        <strain evidence="2 3">TRM88003</strain>
    </source>
</reference>
<evidence type="ECO:0000313" key="2">
    <source>
        <dbReference type="EMBL" id="MCO8277325.1"/>
    </source>
</evidence>
<organism evidence="2 3">
    <name type="scientific">Paractinoplanes aksuensis</name>
    <dbReference type="NCBI Taxonomy" id="2939490"/>
    <lineage>
        <taxon>Bacteria</taxon>
        <taxon>Bacillati</taxon>
        <taxon>Actinomycetota</taxon>
        <taxon>Actinomycetes</taxon>
        <taxon>Micromonosporales</taxon>
        <taxon>Micromonosporaceae</taxon>
        <taxon>Paractinoplanes</taxon>
    </lineage>
</organism>
<dbReference type="Proteomes" id="UP001523369">
    <property type="component" value="Unassembled WGS sequence"/>
</dbReference>
<protein>
    <submittedName>
        <fullName evidence="2">Uncharacterized protein</fullName>
    </submittedName>
</protein>
<comment type="caution">
    <text evidence="2">The sequence shown here is derived from an EMBL/GenBank/DDBJ whole genome shotgun (WGS) entry which is preliminary data.</text>
</comment>
<dbReference type="RefSeq" id="WP_253243344.1">
    <property type="nucleotide sequence ID" value="NZ_JAMYJR010000056.1"/>
</dbReference>
<feature type="region of interest" description="Disordered" evidence="1">
    <location>
        <begin position="38"/>
        <end position="62"/>
    </location>
</feature>
<gene>
    <name evidence="2" type="ORF">M1L60_42790</name>
</gene>
<proteinExistence type="predicted"/>
<dbReference type="EMBL" id="JAMYJR010000056">
    <property type="protein sequence ID" value="MCO8277325.1"/>
    <property type="molecule type" value="Genomic_DNA"/>
</dbReference>
<evidence type="ECO:0000313" key="3">
    <source>
        <dbReference type="Proteomes" id="UP001523369"/>
    </source>
</evidence>
<accession>A0ABT1E2F6</accession>
<evidence type="ECO:0000256" key="1">
    <source>
        <dbReference type="SAM" id="MobiDB-lite"/>
    </source>
</evidence>
<name>A0ABT1E2F6_9ACTN</name>
<keyword evidence="3" id="KW-1185">Reference proteome</keyword>
<sequence>MESDLIGLIRANSWWMRILRTARDAAVPEAGVGAGALRDRSRERLARHQPAQRWPRVTVQPI</sequence>